<comment type="caution">
    <text evidence="1">The sequence shown here is derived from an EMBL/GenBank/DDBJ whole genome shotgun (WGS) entry which is preliminary data.</text>
</comment>
<dbReference type="AlphaFoldDB" id="X1U9Q9"/>
<protein>
    <submittedName>
        <fullName evidence="1">Uncharacterized protein</fullName>
    </submittedName>
</protein>
<gene>
    <name evidence="1" type="ORF">S12H4_49721</name>
</gene>
<name>X1U9Q9_9ZZZZ</name>
<reference evidence="1" key="1">
    <citation type="journal article" date="2014" name="Front. Microbiol.">
        <title>High frequency of phylogenetically diverse reductive dehalogenase-homologous genes in deep subseafloor sedimentary metagenomes.</title>
        <authorList>
            <person name="Kawai M."/>
            <person name="Futagami T."/>
            <person name="Toyoda A."/>
            <person name="Takaki Y."/>
            <person name="Nishi S."/>
            <person name="Hori S."/>
            <person name="Arai W."/>
            <person name="Tsubouchi T."/>
            <person name="Morono Y."/>
            <person name="Uchiyama I."/>
            <person name="Ito T."/>
            <person name="Fujiyama A."/>
            <person name="Inagaki F."/>
            <person name="Takami H."/>
        </authorList>
    </citation>
    <scope>NUCLEOTIDE SEQUENCE</scope>
    <source>
        <strain evidence="1">Expedition CK06-06</strain>
    </source>
</reference>
<proteinExistence type="predicted"/>
<dbReference type="EMBL" id="BARW01031223">
    <property type="protein sequence ID" value="GAJ14278.1"/>
    <property type="molecule type" value="Genomic_DNA"/>
</dbReference>
<accession>X1U9Q9</accession>
<sequence>MQKDFPELEGIIIDWYYPDQPDEKVKGLVVGCNYDIGVTIVNADDKTDYLTCLKGPQTVGGRKDEKWHKTSFYATVGMLRKGVYRASVQRKIRTIMDPIYRGYKKDYDDITFPSPTQEECPFN</sequence>
<evidence type="ECO:0000313" key="1">
    <source>
        <dbReference type="EMBL" id="GAJ14278.1"/>
    </source>
</evidence>
<organism evidence="1">
    <name type="scientific">marine sediment metagenome</name>
    <dbReference type="NCBI Taxonomy" id="412755"/>
    <lineage>
        <taxon>unclassified sequences</taxon>
        <taxon>metagenomes</taxon>
        <taxon>ecological metagenomes</taxon>
    </lineage>
</organism>